<dbReference type="EMBL" id="LCYG01000032">
    <property type="protein sequence ID" value="KLK92646.1"/>
    <property type="molecule type" value="Genomic_DNA"/>
</dbReference>
<dbReference type="AlphaFoldDB" id="A0A0H1RCQ6"/>
<sequence>MVEDPDRSPNTNLPVEDESRRSFLKKAGRFAALTPPAVTLLLSTSMDSDAIAGSGGKLFPGGGATGGVFPGGGRGGKRFD</sequence>
<organism evidence="2 3">
    <name type="scientific">Microvirga vignae</name>
    <dbReference type="NCBI Taxonomy" id="1225564"/>
    <lineage>
        <taxon>Bacteria</taxon>
        <taxon>Pseudomonadati</taxon>
        <taxon>Pseudomonadota</taxon>
        <taxon>Alphaproteobacteria</taxon>
        <taxon>Hyphomicrobiales</taxon>
        <taxon>Methylobacteriaceae</taxon>
        <taxon>Microvirga</taxon>
    </lineage>
</organism>
<feature type="compositionally biased region" description="Gly residues" evidence="1">
    <location>
        <begin position="57"/>
        <end position="74"/>
    </location>
</feature>
<gene>
    <name evidence="2" type="ORF">AA309_13230</name>
</gene>
<keyword evidence="3" id="KW-1185">Reference proteome</keyword>
<evidence type="ECO:0000313" key="3">
    <source>
        <dbReference type="Proteomes" id="UP000035489"/>
    </source>
</evidence>
<name>A0A0H1RCQ6_9HYPH</name>
<evidence type="ECO:0000313" key="2">
    <source>
        <dbReference type="EMBL" id="KLK92646.1"/>
    </source>
</evidence>
<reference evidence="2 3" key="1">
    <citation type="submission" date="2015-05" db="EMBL/GenBank/DDBJ databases">
        <title>Draft genome sequence of Microvirga vignae strain BR3299, a novel nitrogen fixing bacteria isolated from Brazil semi-aired region.</title>
        <authorList>
            <person name="Zilli J.E."/>
            <person name="Passos S.R."/>
            <person name="Leite J."/>
            <person name="Baldani J.I."/>
            <person name="Xavier G.R."/>
            <person name="Rumjaneck N.G."/>
            <person name="Simoes-Araujo J.L."/>
        </authorList>
    </citation>
    <scope>NUCLEOTIDE SEQUENCE [LARGE SCALE GENOMIC DNA]</scope>
    <source>
        <strain evidence="2 3">BR3299</strain>
    </source>
</reference>
<feature type="region of interest" description="Disordered" evidence="1">
    <location>
        <begin position="1"/>
        <end position="20"/>
    </location>
</feature>
<proteinExistence type="predicted"/>
<comment type="caution">
    <text evidence="2">The sequence shown here is derived from an EMBL/GenBank/DDBJ whole genome shotgun (WGS) entry which is preliminary data.</text>
</comment>
<dbReference type="Proteomes" id="UP000035489">
    <property type="component" value="Unassembled WGS sequence"/>
</dbReference>
<protein>
    <recommendedName>
        <fullName evidence="4">Ubiquitinol-cytochrome C reductase Fe-S subunit TAT signal domain-containing protein</fullName>
    </recommendedName>
</protein>
<evidence type="ECO:0000256" key="1">
    <source>
        <dbReference type="SAM" id="MobiDB-lite"/>
    </source>
</evidence>
<accession>A0A0H1RCQ6</accession>
<evidence type="ECO:0008006" key="4">
    <source>
        <dbReference type="Google" id="ProtNLM"/>
    </source>
</evidence>
<feature type="region of interest" description="Disordered" evidence="1">
    <location>
        <begin position="57"/>
        <end position="80"/>
    </location>
</feature>
<dbReference type="PATRIC" id="fig|1225564.3.peg.3492"/>